<feature type="non-terminal residue" evidence="2">
    <location>
        <position position="200"/>
    </location>
</feature>
<dbReference type="AlphaFoldDB" id="K1S9U5"/>
<organism evidence="2">
    <name type="scientific">human gut metagenome</name>
    <dbReference type="NCBI Taxonomy" id="408170"/>
    <lineage>
        <taxon>unclassified sequences</taxon>
        <taxon>metagenomes</taxon>
        <taxon>organismal metagenomes</taxon>
    </lineage>
</organism>
<evidence type="ECO:0000313" key="2">
    <source>
        <dbReference type="EMBL" id="EKC52159.1"/>
    </source>
</evidence>
<dbReference type="InterPro" id="IPR037923">
    <property type="entry name" value="HTH-like"/>
</dbReference>
<keyword evidence="1" id="KW-0238">DNA-binding</keyword>
<dbReference type="GO" id="GO:0003677">
    <property type="term" value="F:DNA binding"/>
    <property type="evidence" value="ECO:0007669"/>
    <property type="project" value="UniProtKB-KW"/>
</dbReference>
<dbReference type="SUPFAM" id="SSF51215">
    <property type="entry name" value="Regulatory protein AraC"/>
    <property type="match status" value="1"/>
</dbReference>
<proteinExistence type="predicted"/>
<protein>
    <submittedName>
        <fullName evidence="2">Transcriptional regulator, AraC family</fullName>
    </submittedName>
</protein>
<sequence>MYGDEWPLRVTGIASAAESEWRIGQQTPERTCEGWLLVYVKSGMVEELCDTHRVLLRAGQILFHQPAELFAMRAVGEVPPEVFRVEFTADGSAMDSFRSCHMRLGNAEKSCLRQLAETVREVFQPVQDACQMPTRRAEIPFGGKELQTIYLAQLLYLLARRRQRTRKQSPRARAEQEQAALVEACACTLRRTLKSRWRWT</sequence>
<accession>K1S9U5</accession>
<reference evidence="2" key="1">
    <citation type="journal article" date="2013" name="Environ. Microbiol.">
        <title>Microbiota from the distal guts of lean and obese adolescents exhibit partial functional redundancy besides clear differences in community structure.</title>
        <authorList>
            <person name="Ferrer M."/>
            <person name="Ruiz A."/>
            <person name="Lanza F."/>
            <person name="Haange S.B."/>
            <person name="Oberbach A."/>
            <person name="Till H."/>
            <person name="Bargiela R."/>
            <person name="Campoy C."/>
            <person name="Segura M.T."/>
            <person name="Richter M."/>
            <person name="von Bergen M."/>
            <person name="Seifert J."/>
            <person name="Suarez A."/>
        </authorList>
    </citation>
    <scope>NUCLEOTIDE SEQUENCE</scope>
</reference>
<evidence type="ECO:0000256" key="1">
    <source>
        <dbReference type="ARBA" id="ARBA00023125"/>
    </source>
</evidence>
<name>K1S9U5_9ZZZZ</name>
<gene>
    <name evidence="2" type="ORF">LEA_17036</name>
</gene>
<comment type="caution">
    <text evidence="2">The sequence shown here is derived from an EMBL/GenBank/DDBJ whole genome shotgun (WGS) entry which is preliminary data.</text>
</comment>
<dbReference type="EMBL" id="AJWY01011654">
    <property type="protein sequence ID" value="EKC52159.1"/>
    <property type="molecule type" value="Genomic_DNA"/>
</dbReference>